<feature type="compositionally biased region" description="Acidic residues" evidence="7">
    <location>
        <begin position="20"/>
        <end position="29"/>
    </location>
</feature>
<gene>
    <name evidence="10" type="ORF">K402DRAFT_438425</name>
</gene>
<feature type="transmembrane region" description="Helical" evidence="8">
    <location>
        <begin position="406"/>
        <end position="428"/>
    </location>
</feature>
<feature type="transmembrane region" description="Helical" evidence="8">
    <location>
        <begin position="174"/>
        <end position="194"/>
    </location>
</feature>
<dbReference type="InterPro" id="IPR011701">
    <property type="entry name" value="MFS"/>
</dbReference>
<evidence type="ECO:0000259" key="9">
    <source>
        <dbReference type="PROSITE" id="PS50850"/>
    </source>
</evidence>
<keyword evidence="4 8" id="KW-0812">Transmembrane</keyword>
<proteinExistence type="inferred from homology"/>
<sequence>MTDMQASNPPCDAEKRNAEEVIEASNDENAEQKPPRQIQGLKWALTYVAMLSTTFLFSLDNTIVADIQPSILTSFPGQTQLLPWIGVAFALGSMSVLPWGKTYGVFNIKYIYLFNIVLFEVGSALCGASQNMTMLIIARVITGIGGSGMYSGTMNYVSVLTTMEERAAYMSGNAVLWGIGSVLGPVVGGVFATSSATWRWSFYINLVVGAVFAPVYVLLLPNIDPQHTFSLQIKLLRIDWLTTIVFLAGSACFTMAISFGGTVYAWTSGTEIALWAVTGALLLITIALLVWHPAVAKDDRLYPLHFLKQPMLVNLQLQIFLSSGILFTMTYYIPLYFQFSRSDGPLDAGIRLLPFIAVMVTFSLLNGFLMPKLPYVILWHLFGSGLTLIGSALMYTVTARTPTAPIYGYTILIGAGCGSYIVAGLTIIQSLLPAAEIPNAVAAITIAQDLGMTLFLSIGGTLYQNLAIRDIRVALPGLWEGEVEELVAGTSSAAFKALGEEERGRVVEEIAGAMGGVWALFIAGAALSFLMSFGMGKTKMATSKKKTEA</sequence>
<name>A0A6G1HC74_9PEZI</name>
<protein>
    <submittedName>
        <fullName evidence="10">MFS general substrate transporter</fullName>
    </submittedName>
</protein>
<dbReference type="EMBL" id="ML977141">
    <property type="protein sequence ID" value="KAF1990826.1"/>
    <property type="molecule type" value="Genomic_DNA"/>
</dbReference>
<feature type="transmembrane region" description="Helical" evidence="8">
    <location>
        <begin position="136"/>
        <end position="162"/>
    </location>
</feature>
<dbReference type="Proteomes" id="UP000800041">
    <property type="component" value="Unassembled WGS sequence"/>
</dbReference>
<dbReference type="SUPFAM" id="SSF103473">
    <property type="entry name" value="MFS general substrate transporter"/>
    <property type="match status" value="2"/>
</dbReference>
<feature type="transmembrane region" description="Helical" evidence="8">
    <location>
        <begin position="312"/>
        <end position="332"/>
    </location>
</feature>
<feature type="transmembrane region" description="Helical" evidence="8">
    <location>
        <begin position="81"/>
        <end position="99"/>
    </location>
</feature>
<dbReference type="OrthoDB" id="10021397at2759"/>
<organism evidence="10 11">
    <name type="scientific">Aulographum hederae CBS 113979</name>
    <dbReference type="NCBI Taxonomy" id="1176131"/>
    <lineage>
        <taxon>Eukaryota</taxon>
        <taxon>Fungi</taxon>
        <taxon>Dikarya</taxon>
        <taxon>Ascomycota</taxon>
        <taxon>Pezizomycotina</taxon>
        <taxon>Dothideomycetes</taxon>
        <taxon>Pleosporomycetidae</taxon>
        <taxon>Aulographales</taxon>
        <taxon>Aulographaceae</taxon>
    </lineage>
</organism>
<accession>A0A6G1HC74</accession>
<feature type="transmembrane region" description="Helical" evidence="8">
    <location>
        <begin position="352"/>
        <end position="369"/>
    </location>
</feature>
<dbReference type="Pfam" id="PF07690">
    <property type="entry name" value="MFS_1"/>
    <property type="match status" value="1"/>
</dbReference>
<evidence type="ECO:0000256" key="2">
    <source>
        <dbReference type="ARBA" id="ARBA00007520"/>
    </source>
</evidence>
<feature type="transmembrane region" description="Helical" evidence="8">
    <location>
        <begin position="200"/>
        <end position="219"/>
    </location>
</feature>
<keyword evidence="6 8" id="KW-0472">Membrane</keyword>
<dbReference type="GO" id="GO:0022857">
    <property type="term" value="F:transmembrane transporter activity"/>
    <property type="evidence" value="ECO:0007669"/>
    <property type="project" value="InterPro"/>
</dbReference>
<evidence type="ECO:0000313" key="11">
    <source>
        <dbReference type="Proteomes" id="UP000800041"/>
    </source>
</evidence>
<feature type="domain" description="Major facilitator superfamily (MFS) profile" evidence="9">
    <location>
        <begin position="46"/>
        <end position="540"/>
    </location>
</feature>
<dbReference type="Gene3D" id="1.20.1250.20">
    <property type="entry name" value="MFS general substrate transporter like domains"/>
    <property type="match status" value="2"/>
</dbReference>
<dbReference type="InterPro" id="IPR036259">
    <property type="entry name" value="MFS_trans_sf"/>
</dbReference>
<evidence type="ECO:0000256" key="6">
    <source>
        <dbReference type="ARBA" id="ARBA00023136"/>
    </source>
</evidence>
<dbReference type="PANTHER" id="PTHR23501">
    <property type="entry name" value="MAJOR FACILITATOR SUPERFAMILY"/>
    <property type="match status" value="1"/>
</dbReference>
<evidence type="ECO:0000256" key="4">
    <source>
        <dbReference type="ARBA" id="ARBA00022692"/>
    </source>
</evidence>
<feature type="transmembrane region" description="Helical" evidence="8">
    <location>
        <begin position="272"/>
        <end position="291"/>
    </location>
</feature>
<feature type="transmembrane region" description="Helical" evidence="8">
    <location>
        <begin position="111"/>
        <end position="130"/>
    </location>
</feature>
<feature type="transmembrane region" description="Helical" evidence="8">
    <location>
        <begin position="43"/>
        <end position="61"/>
    </location>
</feature>
<evidence type="ECO:0000256" key="1">
    <source>
        <dbReference type="ARBA" id="ARBA00004141"/>
    </source>
</evidence>
<keyword evidence="5 8" id="KW-1133">Transmembrane helix</keyword>
<feature type="transmembrane region" description="Helical" evidence="8">
    <location>
        <begin position="376"/>
        <end position="394"/>
    </location>
</feature>
<dbReference type="GO" id="GO:0005886">
    <property type="term" value="C:plasma membrane"/>
    <property type="evidence" value="ECO:0007669"/>
    <property type="project" value="TreeGrafter"/>
</dbReference>
<comment type="subcellular location">
    <subcellularLocation>
        <location evidence="1">Membrane</location>
        <topology evidence="1">Multi-pass membrane protein</topology>
    </subcellularLocation>
</comment>
<keyword evidence="3" id="KW-0813">Transport</keyword>
<dbReference type="InterPro" id="IPR020846">
    <property type="entry name" value="MFS_dom"/>
</dbReference>
<evidence type="ECO:0000313" key="10">
    <source>
        <dbReference type="EMBL" id="KAF1990826.1"/>
    </source>
</evidence>
<dbReference type="AlphaFoldDB" id="A0A6G1HC74"/>
<reference evidence="10" key="1">
    <citation type="journal article" date="2020" name="Stud. Mycol.">
        <title>101 Dothideomycetes genomes: a test case for predicting lifestyles and emergence of pathogens.</title>
        <authorList>
            <person name="Haridas S."/>
            <person name="Albert R."/>
            <person name="Binder M."/>
            <person name="Bloem J."/>
            <person name="Labutti K."/>
            <person name="Salamov A."/>
            <person name="Andreopoulos B."/>
            <person name="Baker S."/>
            <person name="Barry K."/>
            <person name="Bills G."/>
            <person name="Bluhm B."/>
            <person name="Cannon C."/>
            <person name="Castanera R."/>
            <person name="Culley D."/>
            <person name="Daum C."/>
            <person name="Ezra D."/>
            <person name="Gonzalez J."/>
            <person name="Henrissat B."/>
            <person name="Kuo A."/>
            <person name="Liang C."/>
            <person name="Lipzen A."/>
            <person name="Lutzoni F."/>
            <person name="Magnuson J."/>
            <person name="Mondo S."/>
            <person name="Nolan M."/>
            <person name="Ohm R."/>
            <person name="Pangilinan J."/>
            <person name="Park H.-J."/>
            <person name="Ramirez L."/>
            <person name="Alfaro M."/>
            <person name="Sun H."/>
            <person name="Tritt A."/>
            <person name="Yoshinaga Y."/>
            <person name="Zwiers L.-H."/>
            <person name="Turgeon B."/>
            <person name="Goodwin S."/>
            <person name="Spatafora J."/>
            <person name="Crous P."/>
            <person name="Grigoriev I."/>
        </authorList>
    </citation>
    <scope>NUCLEOTIDE SEQUENCE</scope>
    <source>
        <strain evidence="10">CBS 113979</strain>
    </source>
</reference>
<feature type="region of interest" description="Disordered" evidence="7">
    <location>
        <begin position="1"/>
        <end position="35"/>
    </location>
</feature>
<feature type="transmembrane region" description="Helical" evidence="8">
    <location>
        <begin position="440"/>
        <end position="463"/>
    </location>
</feature>
<evidence type="ECO:0000256" key="3">
    <source>
        <dbReference type="ARBA" id="ARBA00022448"/>
    </source>
</evidence>
<feature type="transmembrane region" description="Helical" evidence="8">
    <location>
        <begin position="517"/>
        <end position="536"/>
    </location>
</feature>
<feature type="transmembrane region" description="Helical" evidence="8">
    <location>
        <begin position="240"/>
        <end position="266"/>
    </location>
</feature>
<evidence type="ECO:0000256" key="8">
    <source>
        <dbReference type="SAM" id="Phobius"/>
    </source>
</evidence>
<evidence type="ECO:0000256" key="5">
    <source>
        <dbReference type="ARBA" id="ARBA00022989"/>
    </source>
</evidence>
<comment type="similarity">
    <text evidence="2">Belongs to the major facilitator superfamily. TCR/Tet family.</text>
</comment>
<keyword evidence="11" id="KW-1185">Reference proteome</keyword>
<dbReference type="PROSITE" id="PS50850">
    <property type="entry name" value="MFS"/>
    <property type="match status" value="1"/>
</dbReference>
<evidence type="ECO:0000256" key="7">
    <source>
        <dbReference type="SAM" id="MobiDB-lite"/>
    </source>
</evidence>
<dbReference type="PANTHER" id="PTHR23501:SF12">
    <property type="entry name" value="MAJOR FACILITATOR SUPERFAMILY (MFS) PROFILE DOMAIN-CONTAINING PROTEIN-RELATED"/>
    <property type="match status" value="1"/>
</dbReference>